<dbReference type="Pfam" id="PF17850">
    <property type="entry name" value="CysA_C_terminal"/>
    <property type="match status" value="1"/>
</dbReference>
<proteinExistence type="predicted"/>
<dbReference type="GeneID" id="25401077"/>
<dbReference type="SUPFAM" id="SSF50331">
    <property type="entry name" value="MOP-like"/>
    <property type="match status" value="1"/>
</dbReference>
<dbReference type="SMART" id="SM00382">
    <property type="entry name" value="AAA"/>
    <property type="match status" value="1"/>
</dbReference>
<evidence type="ECO:0000256" key="2">
    <source>
        <dbReference type="ARBA" id="ARBA00022475"/>
    </source>
</evidence>
<evidence type="ECO:0000256" key="1">
    <source>
        <dbReference type="ARBA" id="ARBA00022448"/>
    </source>
</evidence>
<dbReference type="STRING" id="1550241.MA03_02560"/>
<keyword evidence="5" id="KW-1278">Translocase</keyword>
<dbReference type="InterPro" id="IPR003439">
    <property type="entry name" value="ABC_transporter-like_ATP-bd"/>
</dbReference>
<dbReference type="OrthoDB" id="18368at2157"/>
<dbReference type="PROSITE" id="PS50893">
    <property type="entry name" value="ABC_TRANSPORTER_2"/>
    <property type="match status" value="1"/>
</dbReference>
<dbReference type="GO" id="GO:0016887">
    <property type="term" value="F:ATP hydrolysis activity"/>
    <property type="evidence" value="ECO:0007669"/>
    <property type="project" value="InterPro"/>
</dbReference>
<evidence type="ECO:0000259" key="7">
    <source>
        <dbReference type="PROSITE" id="PS50893"/>
    </source>
</evidence>
<dbReference type="InterPro" id="IPR041193">
    <property type="entry name" value="CysA_C"/>
</dbReference>
<dbReference type="AlphaFoldDB" id="A0A0F7FIQ3"/>
<dbReference type="RefSeq" id="WP_052884872.1">
    <property type="nucleotide sequence ID" value="NZ_CP009961.1"/>
</dbReference>
<dbReference type="PATRIC" id="fig|1550241.5.peg.525"/>
<dbReference type="GO" id="GO:0140359">
    <property type="term" value="F:ABC-type transporter activity"/>
    <property type="evidence" value="ECO:0007669"/>
    <property type="project" value="InterPro"/>
</dbReference>
<dbReference type="Proteomes" id="UP000067434">
    <property type="component" value="Chromosome"/>
</dbReference>
<dbReference type="PROSITE" id="PS00211">
    <property type="entry name" value="ABC_TRANSPORTER_1"/>
    <property type="match status" value="1"/>
</dbReference>
<dbReference type="Pfam" id="PF00005">
    <property type="entry name" value="ABC_tran"/>
    <property type="match status" value="1"/>
</dbReference>
<dbReference type="PANTHER" id="PTHR43875:SF15">
    <property type="entry name" value="TREHALOSE IMPORT ATP-BINDING PROTEIN SUGC"/>
    <property type="match status" value="1"/>
</dbReference>
<dbReference type="FunFam" id="3.40.50.300:FF:000042">
    <property type="entry name" value="Maltose/maltodextrin ABC transporter, ATP-binding protein"/>
    <property type="match status" value="1"/>
</dbReference>
<keyword evidence="1" id="KW-0813">Transport</keyword>
<dbReference type="GO" id="GO:0008643">
    <property type="term" value="P:carbohydrate transport"/>
    <property type="evidence" value="ECO:0007669"/>
    <property type="project" value="InterPro"/>
</dbReference>
<dbReference type="InterPro" id="IPR027417">
    <property type="entry name" value="P-loop_NTPase"/>
</dbReference>
<reference evidence="8 9" key="1">
    <citation type="journal article" date="2015" name="Stand. Genomic Sci.">
        <title>Complete genome sequence of and proposal of Thermofilum uzonense sp. nov. a novel hyperthermophilic crenarchaeon and emended description of the genus Thermofilum.</title>
        <authorList>
            <person name="Toshchakov S.V."/>
            <person name="Korzhenkov A.A."/>
            <person name="Samarov N.I."/>
            <person name="Mazunin I.O."/>
            <person name="Mozhey O.I."/>
            <person name="Shmyr I.S."/>
            <person name="Derbikova K.S."/>
            <person name="Taranov E.A."/>
            <person name="Dominova I.N."/>
            <person name="Bonch-Osmolovskaya E.A."/>
            <person name="Patrushev M.V."/>
            <person name="Podosokorskaya O.A."/>
            <person name="Kublanov I.V."/>
        </authorList>
    </citation>
    <scope>NUCLEOTIDE SEQUENCE [LARGE SCALE GENOMIC DNA]</scope>
    <source>
        <strain evidence="8 9">1807-2</strain>
    </source>
</reference>
<evidence type="ECO:0000256" key="4">
    <source>
        <dbReference type="ARBA" id="ARBA00022840"/>
    </source>
</evidence>
<dbReference type="KEGG" id="thf:MA03_02560"/>
<evidence type="ECO:0000256" key="6">
    <source>
        <dbReference type="ARBA" id="ARBA00023136"/>
    </source>
</evidence>
<organism evidence="8 9">
    <name type="scientific">Infirmifilum uzonense</name>
    <dbReference type="NCBI Taxonomy" id="1550241"/>
    <lineage>
        <taxon>Archaea</taxon>
        <taxon>Thermoproteota</taxon>
        <taxon>Thermoprotei</taxon>
        <taxon>Thermofilales</taxon>
        <taxon>Thermofilaceae</taxon>
        <taxon>Infirmifilum</taxon>
    </lineage>
</organism>
<sequence>MSVSFKGVTKRFGDLIAVKNVNLEIQKGEFFVFLGPSGSGKSTLLRIIAGLEEPDEGEVIIDGKVVNRVDPSKRDIAFVFQNYALYPHMKVYDNIAFPLKMRKYPREEIHTKVLEAAEMLGIRHLLEKYPYQLSGGEQQRVALARAIVRRPKVFLLDEPLSNLDAKLRVRLRFELRKLLHDQLNTTTIYVTHDQAEAMTMADRIAVINKGEVVQVDTPGRLYNNPVNTFVAGFIGTPPMNLLKARLQNGRIQLGRLSIFSPSLGEKKETQDVILGIRPQDVKIGSEEGIKATLLGVEKLGGGVIVHALLEDQEITSYSEQRGLDAKIEGKGHIALLFDGPLYIFDASTDELVKVLTDYKFEVT</sequence>
<gene>
    <name evidence="8" type="ORF">MA03_02560</name>
</gene>
<dbReference type="EMBL" id="CP009961">
    <property type="protein sequence ID" value="AKG39320.1"/>
    <property type="molecule type" value="Genomic_DNA"/>
</dbReference>
<dbReference type="InterPro" id="IPR015855">
    <property type="entry name" value="ABC_transpr_MalK-like"/>
</dbReference>
<dbReference type="InterPro" id="IPR047641">
    <property type="entry name" value="ABC_transpr_MalK/UgpC-like"/>
</dbReference>
<dbReference type="GO" id="GO:0005524">
    <property type="term" value="F:ATP binding"/>
    <property type="evidence" value="ECO:0007669"/>
    <property type="project" value="UniProtKB-KW"/>
</dbReference>
<dbReference type="HOGENOM" id="CLU_000604_1_1_2"/>
<feature type="domain" description="ABC transporter" evidence="7">
    <location>
        <begin position="3"/>
        <end position="234"/>
    </location>
</feature>
<dbReference type="InterPro" id="IPR012340">
    <property type="entry name" value="NA-bd_OB-fold"/>
</dbReference>
<dbReference type="Gene3D" id="2.40.50.100">
    <property type="match status" value="1"/>
</dbReference>
<dbReference type="InterPro" id="IPR017871">
    <property type="entry name" value="ABC_transporter-like_CS"/>
</dbReference>
<dbReference type="Gene3D" id="2.40.50.140">
    <property type="entry name" value="Nucleic acid-binding proteins"/>
    <property type="match status" value="1"/>
</dbReference>
<keyword evidence="3" id="KW-0547">Nucleotide-binding</keyword>
<evidence type="ECO:0000313" key="8">
    <source>
        <dbReference type="EMBL" id="AKG39320.1"/>
    </source>
</evidence>
<evidence type="ECO:0000313" key="9">
    <source>
        <dbReference type="Proteomes" id="UP000067434"/>
    </source>
</evidence>
<dbReference type="SUPFAM" id="SSF52540">
    <property type="entry name" value="P-loop containing nucleoside triphosphate hydrolases"/>
    <property type="match status" value="1"/>
</dbReference>
<dbReference type="GO" id="GO:0055052">
    <property type="term" value="C:ATP-binding cassette (ABC) transporter complex, substrate-binding subunit-containing"/>
    <property type="evidence" value="ECO:0007669"/>
    <property type="project" value="TreeGrafter"/>
</dbReference>
<keyword evidence="4 8" id="KW-0067">ATP-binding</keyword>
<name>A0A0F7FIQ3_9CREN</name>
<dbReference type="Gene3D" id="3.40.50.300">
    <property type="entry name" value="P-loop containing nucleotide triphosphate hydrolases"/>
    <property type="match status" value="1"/>
</dbReference>
<keyword evidence="2" id="KW-1003">Cell membrane</keyword>
<evidence type="ECO:0000256" key="5">
    <source>
        <dbReference type="ARBA" id="ARBA00022967"/>
    </source>
</evidence>
<keyword evidence="6" id="KW-0472">Membrane</keyword>
<keyword evidence="9" id="KW-1185">Reference proteome</keyword>
<dbReference type="PANTHER" id="PTHR43875">
    <property type="entry name" value="MALTODEXTRIN IMPORT ATP-BINDING PROTEIN MSMX"/>
    <property type="match status" value="1"/>
</dbReference>
<dbReference type="InterPro" id="IPR003593">
    <property type="entry name" value="AAA+_ATPase"/>
</dbReference>
<dbReference type="CDD" id="cd03301">
    <property type="entry name" value="ABC_MalK_N"/>
    <property type="match status" value="1"/>
</dbReference>
<protein>
    <submittedName>
        <fullName evidence="8">Sugar ABC transporter ATP-binding protein</fullName>
    </submittedName>
</protein>
<accession>A0A0F7FIQ3</accession>
<evidence type="ECO:0000256" key="3">
    <source>
        <dbReference type="ARBA" id="ARBA00022741"/>
    </source>
</evidence>
<dbReference type="InterPro" id="IPR008995">
    <property type="entry name" value="Mo/tungstate-bd_C_term_dom"/>
</dbReference>